<proteinExistence type="predicted"/>
<reference evidence="2" key="1">
    <citation type="submission" date="2021-03" db="EMBL/GenBank/DDBJ databases">
        <authorList>
            <person name="Bekaert M."/>
        </authorList>
    </citation>
    <scope>NUCLEOTIDE SEQUENCE</scope>
</reference>
<feature type="compositionally biased region" description="Polar residues" evidence="1">
    <location>
        <begin position="110"/>
        <end position="138"/>
    </location>
</feature>
<name>A0A8S3Q6Z1_MYTED</name>
<comment type="caution">
    <text evidence="2">The sequence shown here is derived from an EMBL/GenBank/DDBJ whole genome shotgun (WGS) entry which is preliminary data.</text>
</comment>
<keyword evidence="3" id="KW-1185">Reference proteome</keyword>
<evidence type="ECO:0000313" key="3">
    <source>
        <dbReference type="Proteomes" id="UP000683360"/>
    </source>
</evidence>
<dbReference type="OrthoDB" id="6144279at2759"/>
<feature type="compositionally biased region" description="Low complexity" evidence="1">
    <location>
        <begin position="143"/>
        <end position="156"/>
    </location>
</feature>
<dbReference type="EMBL" id="CAJPWZ010000381">
    <property type="protein sequence ID" value="CAG2192271.1"/>
    <property type="molecule type" value="Genomic_DNA"/>
</dbReference>
<protein>
    <submittedName>
        <fullName evidence="2">Uncharacterized protein</fullName>
    </submittedName>
</protein>
<evidence type="ECO:0000313" key="2">
    <source>
        <dbReference type="EMBL" id="CAG2192271.1"/>
    </source>
</evidence>
<dbReference type="Proteomes" id="UP000683360">
    <property type="component" value="Unassembled WGS sequence"/>
</dbReference>
<feature type="region of interest" description="Disordered" evidence="1">
    <location>
        <begin position="101"/>
        <end position="164"/>
    </location>
</feature>
<evidence type="ECO:0000256" key="1">
    <source>
        <dbReference type="SAM" id="MobiDB-lite"/>
    </source>
</evidence>
<gene>
    <name evidence="2" type="ORF">MEDL_7411</name>
</gene>
<organism evidence="2 3">
    <name type="scientific">Mytilus edulis</name>
    <name type="common">Blue mussel</name>
    <dbReference type="NCBI Taxonomy" id="6550"/>
    <lineage>
        <taxon>Eukaryota</taxon>
        <taxon>Metazoa</taxon>
        <taxon>Spiralia</taxon>
        <taxon>Lophotrochozoa</taxon>
        <taxon>Mollusca</taxon>
        <taxon>Bivalvia</taxon>
        <taxon>Autobranchia</taxon>
        <taxon>Pteriomorphia</taxon>
        <taxon>Mytilida</taxon>
        <taxon>Mytiloidea</taxon>
        <taxon>Mytilidae</taxon>
        <taxon>Mytilinae</taxon>
        <taxon>Mytilus</taxon>
    </lineage>
</organism>
<sequence length="246" mass="27865">MGNCARSAVNERNEEHHLGTTVTFPKSTQTDDYCEEYSPFVSWPKGALSSENAGTSESKNDNQHSRRFEEYHVHVNSKAVIVGNQSKIIVRKDKRKKHLNSLNAEEKQQSKNTAADTSSSSNQSEHTVVNQKSNQFESRQIDLDSSTSLTSGSENMNSEDSEEEMSLRIQNNAIVNLKLCKTAEEIKKIIFELKVELMKLTEARTKSLEEHFLGVLTSKNFSDHSKMKLLDSLTTKEKRTNMYTVI</sequence>
<accession>A0A8S3Q6Z1</accession>
<dbReference type="AlphaFoldDB" id="A0A8S3Q6Z1"/>